<dbReference type="Pfam" id="PF05593">
    <property type="entry name" value="RHS_repeat"/>
    <property type="match status" value="7"/>
</dbReference>
<accession>A0A6I4VXS0</accession>
<feature type="region of interest" description="Disordered" evidence="1">
    <location>
        <begin position="488"/>
        <end position="514"/>
    </location>
</feature>
<feature type="region of interest" description="Disordered" evidence="1">
    <location>
        <begin position="1"/>
        <end position="79"/>
    </location>
</feature>
<dbReference type="OrthoDB" id="3881096at2"/>
<organism evidence="3 4">
    <name type="scientific">Actinomadura rayongensis</name>
    <dbReference type="NCBI Taxonomy" id="1429076"/>
    <lineage>
        <taxon>Bacteria</taxon>
        <taxon>Bacillati</taxon>
        <taxon>Actinomycetota</taxon>
        <taxon>Actinomycetes</taxon>
        <taxon>Streptosporangiales</taxon>
        <taxon>Thermomonosporaceae</taxon>
        <taxon>Actinomadura</taxon>
    </lineage>
</organism>
<dbReference type="PANTHER" id="PTHR32305">
    <property type="match status" value="1"/>
</dbReference>
<dbReference type="InterPro" id="IPR006530">
    <property type="entry name" value="YD"/>
</dbReference>
<dbReference type="EMBL" id="WUTW01000001">
    <property type="protein sequence ID" value="MXQ63179.1"/>
    <property type="molecule type" value="Genomic_DNA"/>
</dbReference>
<dbReference type="InterPro" id="IPR031325">
    <property type="entry name" value="RHS_repeat"/>
</dbReference>
<sequence length="1227" mass="133246">MARRRGGTGTRPRGGGKAAGGIFGKMAERSFRAPKGAKRGGGGPGRPKRKGGQETPQRRRQGGRETARDRQSRTTTKDPIDVVTGEVLFTQTDVTLPGALPFEVERSHLSRYRDGGLFGVSWASTLDQRLEPDADGVTFLAADGMILRYPQALLPNIEFRPAEGPQWPLTLTSSGGYTLTDPRTGRTLHFPAPGAEHGWSALPLTAVTDRNGNRVDLVRADGVLTEIRHSGGYAIAVDTAPVDADRPDDRRITALRLICGPEEITLARYRYDAAGLLAEVIDESGLPLRFAYDDEHRLTRWDDRLGHHYRYEYDGDRAVAASGTGGFLDVRLAYSPGETVVTDALGHATTYRYDEALRVVAETGPRGGTIRSEWDGLDRLTARTDALGRTTRFGYDDRGNLTSVTRPDGATMTAVYNDLNLPVEVTEPGGAVWRRAYDERGNVVAVTDPAGATTRAERDERGNVARLTDPLGNVTLVRCDAAGLPVAVTGPDGAERRTSYDPLGRPETETDPLGRETRYGWTRAHGAAWRRGPDGATERWTYDAEGNVTGYTDAEGRTTVTEYGPFGTPVAQTDPSGARTTFAYDAELRITEVTAPDGRTWRYTRDAAGDIVAETDFNGRTVTSEYDVAGQLTARTNALGETIRFVRNALGDVVEEHAPEGVATFAYDPAGYLVRAANADADVRFERDALGRVVAETCDGHAVRSAYDPAGRRIARQLPGGSRSAWTFDAAGRPVRLDAAGGALRFHYDAAGREVRRDLGAGAILTQQWDDGGWLAAQTLWGANGPAEPRLLQHRAYTRRPTGTVGAVHDRLTGDRSFALDALDRVTAVQGRAGTERYAYDGLGNIARAEIPGGDGGEREHAGTLLRRAGSVRYEHDAHGRVTLRQRARLSGKPLTWRFTWDSADRLTGVTTPDGRRWRYRYDALGRRVRKERLTPDGAGVEERTDFVWDGLVVAEQVRQVWSPEHGAYLRSGTVWEHDPASFAPLAQTDRSPARDAPQQWVDKRFRAIVADAVGTPAELVDPAGAVAGAPRTTLWGAGASGGDDCPLRFPGQYHDAESGLNYNHHRYYDPEGGNYLSADPLGLAAALNPHAYVPNPLTWLDPLGLKGGQDGGEEKVTVYHYTDKKGYNGISSSDPYHVREGASKHGPGPFWTTKSPADLTEPGAFKSKLGITREKSEYVMEAQVPKSALVPIEGGRGAHIFKTPGGIHVPRSDSRYFGPTSGWTPA</sequence>
<protein>
    <submittedName>
        <fullName evidence="3">Type IV secretion protein Rhs</fullName>
    </submittedName>
</protein>
<dbReference type="RefSeq" id="WP_161101375.1">
    <property type="nucleotide sequence ID" value="NZ_JBHLYI010000002.1"/>
</dbReference>
<dbReference type="Pfam" id="PF20148">
    <property type="entry name" value="DUF6531"/>
    <property type="match status" value="1"/>
</dbReference>
<dbReference type="AlphaFoldDB" id="A0A6I4VXS0"/>
<proteinExistence type="predicted"/>
<dbReference type="InterPro" id="IPR022385">
    <property type="entry name" value="Rhs_assc_core"/>
</dbReference>
<dbReference type="NCBIfam" id="TIGR03696">
    <property type="entry name" value="Rhs_assc_core"/>
    <property type="match status" value="1"/>
</dbReference>
<evidence type="ECO:0000259" key="2">
    <source>
        <dbReference type="Pfam" id="PF20148"/>
    </source>
</evidence>
<dbReference type="PANTHER" id="PTHR32305:SF15">
    <property type="entry name" value="PROTEIN RHSA-RELATED"/>
    <property type="match status" value="1"/>
</dbReference>
<gene>
    <name evidence="3" type="ORF">GQ466_03940</name>
</gene>
<feature type="compositionally biased region" description="Basic and acidic residues" evidence="1">
    <location>
        <begin position="62"/>
        <end position="79"/>
    </location>
</feature>
<evidence type="ECO:0000256" key="1">
    <source>
        <dbReference type="SAM" id="MobiDB-lite"/>
    </source>
</evidence>
<feature type="compositionally biased region" description="Basic and acidic residues" evidence="1">
    <location>
        <begin position="493"/>
        <end position="514"/>
    </location>
</feature>
<feature type="compositionally biased region" description="Gly residues" evidence="1">
    <location>
        <begin position="7"/>
        <end position="23"/>
    </location>
</feature>
<reference evidence="3 4" key="1">
    <citation type="submission" date="2019-12" db="EMBL/GenBank/DDBJ databases">
        <title>Nocardia macrotermitis sp. nov. and Nocardia aurantia sp. nov., isolated from the gut of the fungus growing-termite Macrotermes natalensis.</title>
        <authorList>
            <person name="Christine B."/>
            <person name="Rene B."/>
        </authorList>
    </citation>
    <scope>NUCLEOTIDE SEQUENCE [LARGE SCALE GENOMIC DNA]</scope>
    <source>
        <strain evidence="3 4">DSM 102126</strain>
    </source>
</reference>
<dbReference type="NCBIfam" id="TIGR01643">
    <property type="entry name" value="YD_repeat_2x"/>
    <property type="match status" value="11"/>
</dbReference>
<dbReference type="InterPro" id="IPR050708">
    <property type="entry name" value="T6SS_VgrG/RHS"/>
</dbReference>
<feature type="domain" description="DUF6531" evidence="2">
    <location>
        <begin position="78"/>
        <end position="149"/>
    </location>
</feature>
<dbReference type="Proteomes" id="UP000431901">
    <property type="component" value="Unassembled WGS sequence"/>
</dbReference>
<keyword evidence="4" id="KW-1185">Reference proteome</keyword>
<dbReference type="Gene3D" id="2.180.10.10">
    <property type="entry name" value="RHS repeat-associated core"/>
    <property type="match status" value="3"/>
</dbReference>
<evidence type="ECO:0000313" key="3">
    <source>
        <dbReference type="EMBL" id="MXQ63179.1"/>
    </source>
</evidence>
<dbReference type="InterPro" id="IPR045351">
    <property type="entry name" value="DUF6531"/>
</dbReference>
<comment type="caution">
    <text evidence="3">The sequence shown here is derived from an EMBL/GenBank/DDBJ whole genome shotgun (WGS) entry which is preliminary data.</text>
</comment>
<evidence type="ECO:0000313" key="4">
    <source>
        <dbReference type="Proteomes" id="UP000431901"/>
    </source>
</evidence>
<name>A0A6I4VXS0_9ACTN</name>